<dbReference type="SUPFAM" id="SSF142433">
    <property type="entry name" value="CinA-like"/>
    <property type="match status" value="1"/>
</dbReference>
<evidence type="ECO:0000313" key="3">
    <source>
        <dbReference type="Proteomes" id="UP000433101"/>
    </source>
</evidence>
<dbReference type="NCBIfam" id="TIGR00199">
    <property type="entry name" value="PncC_domain"/>
    <property type="match status" value="1"/>
</dbReference>
<dbReference type="InterPro" id="IPR036653">
    <property type="entry name" value="CinA-like_C"/>
</dbReference>
<dbReference type="Gene3D" id="3.90.950.20">
    <property type="entry name" value="CinA-like"/>
    <property type="match status" value="1"/>
</dbReference>
<gene>
    <name evidence="2" type="ORF">GR183_18770</name>
</gene>
<dbReference type="AlphaFoldDB" id="A0A7X3S9I3"/>
<dbReference type="GO" id="GO:0016787">
    <property type="term" value="F:hydrolase activity"/>
    <property type="evidence" value="ECO:0007669"/>
    <property type="project" value="UniProtKB-KW"/>
</dbReference>
<dbReference type="InterPro" id="IPR008136">
    <property type="entry name" value="CinA_C"/>
</dbReference>
<dbReference type="EMBL" id="WUMV01000009">
    <property type="protein sequence ID" value="MXN66961.1"/>
    <property type="molecule type" value="Genomic_DNA"/>
</dbReference>
<name>A0A7X3S9I3_9HYPH</name>
<reference evidence="2 3" key="1">
    <citation type="submission" date="2019-12" db="EMBL/GenBank/DDBJ databases">
        <authorList>
            <person name="Li M."/>
        </authorList>
    </citation>
    <scope>NUCLEOTIDE SEQUENCE [LARGE SCALE GENOMIC DNA]</scope>
    <source>
        <strain evidence="2 3">GBMRC 2046</strain>
    </source>
</reference>
<protein>
    <submittedName>
        <fullName evidence="2">Nicotinamide-nucleotide amidohydrolase family protein</fullName>
    </submittedName>
</protein>
<sequence length="164" mass="16886">MTDLSTLKPLAQALIEECTAKGAMIVTAESCTGGLIAGLLTEIAGSSAVVDRGFVTYSNAAKTEMLGVPEILIEELGAVSGEVAIAMAQGALARSRADIAISVTGIAGPGGGSEEKPVGLVHFAFAQKDGPTRHIERRFGDLGRDGIRLASVRQAIECISNFTN</sequence>
<dbReference type="Pfam" id="PF02464">
    <property type="entry name" value="CinA"/>
    <property type="match status" value="1"/>
</dbReference>
<evidence type="ECO:0000313" key="2">
    <source>
        <dbReference type="EMBL" id="MXN66961.1"/>
    </source>
</evidence>
<accession>A0A7X3S9I3</accession>
<comment type="caution">
    <text evidence="2">The sequence shown here is derived from an EMBL/GenBank/DDBJ whole genome shotgun (WGS) entry which is preliminary data.</text>
</comment>
<proteinExistence type="predicted"/>
<keyword evidence="3" id="KW-1185">Reference proteome</keyword>
<organism evidence="2 3">
    <name type="scientific">Stappia sediminis</name>
    <dbReference type="NCBI Taxonomy" id="2692190"/>
    <lineage>
        <taxon>Bacteria</taxon>
        <taxon>Pseudomonadati</taxon>
        <taxon>Pseudomonadota</taxon>
        <taxon>Alphaproteobacteria</taxon>
        <taxon>Hyphomicrobiales</taxon>
        <taxon>Stappiaceae</taxon>
        <taxon>Stappia</taxon>
    </lineage>
</organism>
<dbReference type="Proteomes" id="UP000433101">
    <property type="component" value="Unassembled WGS sequence"/>
</dbReference>
<keyword evidence="2" id="KW-0378">Hydrolase</keyword>
<feature type="domain" description="CinA C-terminal" evidence="1">
    <location>
        <begin position="9"/>
        <end position="161"/>
    </location>
</feature>
<dbReference type="RefSeq" id="WP_160777210.1">
    <property type="nucleotide sequence ID" value="NZ_WUMV01000009.1"/>
</dbReference>
<evidence type="ECO:0000259" key="1">
    <source>
        <dbReference type="Pfam" id="PF02464"/>
    </source>
</evidence>